<sequence>MTDNAIRQATAIAHPNIALIKYWGKAENTTANEPAVSSLSITLDELATRTTLTFDTAYKTDRLTLNGKPDTAKLPRISSALSVMRQLAGITTPCHIDTSNNFPTGAGLASSASGFAALVVAANQALDLNLSLQQQSKLARAMSGSAARSLFGGFAKIYLPHAQLEPAPFGANYAEPVAPADHWPLEVCVGVVSEEEKAIGSTAGMENSRNTSPYYSAWIAGNDADVINAEALVKARDFDKLAELSEFSCLKMHALALASRPALLYWSGATMDAMRAIQRWRAEGTPVFFTVDAGPQIKAICAPGYGELVAQRLSELAGIKRVIRCKLGQGARLLD</sequence>
<dbReference type="PANTHER" id="PTHR10977">
    <property type="entry name" value="DIPHOSPHOMEVALONATE DECARBOXYLASE"/>
    <property type="match status" value="1"/>
</dbReference>
<evidence type="ECO:0000256" key="7">
    <source>
        <dbReference type="ARBA" id="ARBA00023239"/>
    </source>
</evidence>
<dbReference type="KEGG" id="ttu:TERTU_3245"/>
<evidence type="ECO:0000256" key="3">
    <source>
        <dbReference type="ARBA" id="ARBA00022516"/>
    </source>
</evidence>
<comment type="similarity">
    <text evidence="1">Belongs to the diphosphomevalonate decarboxylase family.</text>
</comment>
<dbReference type="OrthoDB" id="5498344at2"/>
<organism evidence="10 11">
    <name type="scientific">Teredinibacter turnerae (strain ATCC 39867 / T7901)</name>
    <dbReference type="NCBI Taxonomy" id="377629"/>
    <lineage>
        <taxon>Bacteria</taxon>
        <taxon>Pseudomonadati</taxon>
        <taxon>Pseudomonadota</taxon>
        <taxon>Gammaproteobacteria</taxon>
        <taxon>Cellvibrionales</taxon>
        <taxon>Cellvibrionaceae</taxon>
        <taxon>Teredinibacter</taxon>
    </lineage>
</organism>
<evidence type="ECO:0000256" key="4">
    <source>
        <dbReference type="ARBA" id="ARBA00022741"/>
    </source>
</evidence>
<dbReference type="Pfam" id="PF18376">
    <property type="entry name" value="MDD_C"/>
    <property type="match status" value="1"/>
</dbReference>
<dbReference type="GO" id="GO:0005524">
    <property type="term" value="F:ATP binding"/>
    <property type="evidence" value="ECO:0007669"/>
    <property type="project" value="UniProtKB-KW"/>
</dbReference>
<dbReference type="InterPro" id="IPR029765">
    <property type="entry name" value="Mev_diP_decarb"/>
</dbReference>
<dbReference type="STRING" id="377629.TERTU_3245"/>
<dbReference type="FunFam" id="3.30.230.10:FF:000072">
    <property type="entry name" value="Diphosphomevalonate decarboxylase"/>
    <property type="match status" value="1"/>
</dbReference>
<evidence type="ECO:0000313" key="10">
    <source>
        <dbReference type="EMBL" id="ACR11542.1"/>
    </source>
</evidence>
<dbReference type="InterPro" id="IPR014721">
    <property type="entry name" value="Ribsml_uS5_D2-typ_fold_subgr"/>
</dbReference>
<dbReference type="InterPro" id="IPR005935">
    <property type="entry name" value="Mev_decarb"/>
</dbReference>
<dbReference type="EC" id="4.1.1.33" evidence="2"/>
<protein>
    <recommendedName>
        <fullName evidence="2">diphosphomevalonate decarboxylase</fullName>
        <ecNumber evidence="2">4.1.1.33</ecNumber>
    </recommendedName>
</protein>
<dbReference type="Pfam" id="PF22700">
    <property type="entry name" value="MVD-like_N"/>
    <property type="match status" value="1"/>
</dbReference>
<dbReference type="NCBIfam" id="TIGR01240">
    <property type="entry name" value="mevDPdecarb"/>
    <property type="match status" value="1"/>
</dbReference>
<keyword evidence="7 10" id="KW-0456">Lyase</keyword>
<proteinExistence type="inferred from homology"/>
<keyword evidence="11" id="KW-1185">Reference proteome</keyword>
<dbReference type="InterPro" id="IPR020568">
    <property type="entry name" value="Ribosomal_Su5_D2-typ_SF"/>
</dbReference>
<dbReference type="GO" id="GO:0004163">
    <property type="term" value="F:diphosphomevalonate decarboxylase activity"/>
    <property type="evidence" value="ECO:0007669"/>
    <property type="project" value="UniProtKB-EC"/>
</dbReference>
<keyword evidence="5" id="KW-0067">ATP-binding</keyword>
<gene>
    <name evidence="10" type="primary">mvaD</name>
    <name evidence="10" type="ordered locus">TERTU_3245</name>
</gene>
<feature type="domain" description="Mvd1 C-terminal" evidence="8">
    <location>
        <begin position="188"/>
        <end position="296"/>
    </location>
</feature>
<evidence type="ECO:0000259" key="9">
    <source>
        <dbReference type="Pfam" id="PF22700"/>
    </source>
</evidence>
<evidence type="ECO:0000256" key="1">
    <source>
        <dbReference type="ARBA" id="ARBA00008831"/>
    </source>
</evidence>
<feature type="domain" description="Diphosphomevalonate decarboxylase-like N-terminal" evidence="9">
    <location>
        <begin position="13"/>
        <end position="157"/>
    </location>
</feature>
<dbReference type="Proteomes" id="UP000009080">
    <property type="component" value="Chromosome"/>
</dbReference>
<dbReference type="InterPro" id="IPR053859">
    <property type="entry name" value="MVD-like_N"/>
</dbReference>
<dbReference type="Gene3D" id="3.30.70.890">
    <property type="entry name" value="GHMP kinase, C-terminal domain"/>
    <property type="match status" value="1"/>
</dbReference>
<keyword evidence="3" id="KW-0444">Lipid biosynthesis</keyword>
<dbReference type="RefSeq" id="WP_015817654.1">
    <property type="nucleotide sequence ID" value="NC_012997.1"/>
</dbReference>
<evidence type="ECO:0000259" key="8">
    <source>
        <dbReference type="Pfam" id="PF18376"/>
    </source>
</evidence>
<dbReference type="PANTHER" id="PTHR10977:SF3">
    <property type="entry name" value="DIPHOSPHOMEVALONATE DECARBOXYLASE"/>
    <property type="match status" value="1"/>
</dbReference>
<dbReference type="EMBL" id="CP001614">
    <property type="protein sequence ID" value="ACR11542.1"/>
    <property type="molecule type" value="Genomic_DNA"/>
</dbReference>
<dbReference type="GO" id="GO:0019287">
    <property type="term" value="P:isopentenyl diphosphate biosynthetic process, mevalonate pathway"/>
    <property type="evidence" value="ECO:0007669"/>
    <property type="project" value="InterPro"/>
</dbReference>
<evidence type="ECO:0000256" key="2">
    <source>
        <dbReference type="ARBA" id="ARBA00012296"/>
    </source>
</evidence>
<evidence type="ECO:0000256" key="5">
    <source>
        <dbReference type="ARBA" id="ARBA00022840"/>
    </source>
</evidence>
<accession>C5BPY5</accession>
<dbReference type="HOGENOM" id="CLU_040369_0_0_6"/>
<dbReference type="AlphaFoldDB" id="C5BPY5"/>
<keyword evidence="6" id="KW-0443">Lipid metabolism</keyword>
<dbReference type="eggNOG" id="COG3407">
    <property type="taxonomic scope" value="Bacteria"/>
</dbReference>
<dbReference type="SUPFAM" id="SSF54211">
    <property type="entry name" value="Ribosomal protein S5 domain 2-like"/>
    <property type="match status" value="1"/>
</dbReference>
<evidence type="ECO:0000313" key="11">
    <source>
        <dbReference type="Proteomes" id="UP000009080"/>
    </source>
</evidence>
<reference evidence="10 11" key="1">
    <citation type="journal article" date="2009" name="PLoS ONE">
        <title>The complete genome of Teredinibacter turnerae T7901: an intracellular endosymbiont of marine wood-boring bivalves (shipworms).</title>
        <authorList>
            <person name="Yang J.C."/>
            <person name="Madupu R."/>
            <person name="Durkin A.S."/>
            <person name="Ekborg N.A."/>
            <person name="Pedamallu C.S."/>
            <person name="Hostetler J.B."/>
            <person name="Radune D."/>
            <person name="Toms B.S."/>
            <person name="Henrissat B."/>
            <person name="Coutinho P.M."/>
            <person name="Schwarz S."/>
            <person name="Field L."/>
            <person name="Trindade-Silva A.E."/>
            <person name="Soares C.A.G."/>
            <person name="Elshahawi S."/>
            <person name="Hanora A."/>
            <person name="Schmidt E.W."/>
            <person name="Haygood M.G."/>
            <person name="Posfai J."/>
            <person name="Benner J."/>
            <person name="Madinger C."/>
            <person name="Nove J."/>
            <person name="Anton B."/>
            <person name="Chaudhary K."/>
            <person name="Foster J."/>
            <person name="Holman A."/>
            <person name="Kumar S."/>
            <person name="Lessard P.A."/>
            <person name="Luyten Y.A."/>
            <person name="Slatko B."/>
            <person name="Wood N."/>
            <person name="Wu B."/>
            <person name="Teplitski M."/>
            <person name="Mougous J.D."/>
            <person name="Ward N."/>
            <person name="Eisen J.A."/>
            <person name="Badger J.H."/>
            <person name="Distel D.L."/>
        </authorList>
    </citation>
    <scope>NUCLEOTIDE SEQUENCE [LARGE SCALE GENOMIC DNA]</scope>
    <source>
        <strain evidence="11">ATCC 39867 / T7901</strain>
    </source>
</reference>
<dbReference type="PIRSF" id="PIRSF015950">
    <property type="entry name" value="Mev_P_decrbx"/>
    <property type="match status" value="1"/>
</dbReference>
<dbReference type="InterPro" id="IPR041431">
    <property type="entry name" value="Mvd1_C"/>
</dbReference>
<keyword evidence="4" id="KW-0547">Nucleotide-binding</keyword>
<evidence type="ECO:0000256" key="6">
    <source>
        <dbReference type="ARBA" id="ARBA00023098"/>
    </source>
</evidence>
<dbReference type="SUPFAM" id="SSF55060">
    <property type="entry name" value="GHMP Kinase, C-terminal domain"/>
    <property type="match status" value="1"/>
</dbReference>
<dbReference type="GO" id="GO:0005829">
    <property type="term" value="C:cytosol"/>
    <property type="evidence" value="ECO:0007669"/>
    <property type="project" value="InterPro"/>
</dbReference>
<dbReference type="Gene3D" id="3.30.230.10">
    <property type="match status" value="1"/>
</dbReference>
<name>C5BPY5_TERTT</name>
<dbReference type="InterPro" id="IPR036554">
    <property type="entry name" value="GHMP_kinase_C_sf"/>
</dbReference>